<name>A0A4Q9L4G0_9MICR</name>
<accession>A0A4Q9L4G0</accession>
<keyword evidence="1" id="KW-0812">Transmembrane</keyword>
<keyword evidence="1" id="KW-0472">Membrane</keyword>
<dbReference type="SUPFAM" id="SSF52047">
    <property type="entry name" value="RNI-like"/>
    <property type="match status" value="2"/>
</dbReference>
<proteinExistence type="predicted"/>
<dbReference type="EMBL" id="PITJ01000490">
    <property type="protein sequence ID" value="TBU02398.1"/>
    <property type="molecule type" value="Genomic_DNA"/>
</dbReference>
<dbReference type="Gene3D" id="3.80.10.10">
    <property type="entry name" value="Ribonuclease Inhibitor"/>
    <property type="match status" value="1"/>
</dbReference>
<dbReference type="AlphaFoldDB" id="A0A4Q9L4G0"/>
<reference evidence="2 3" key="1">
    <citation type="submission" date="2017-12" db="EMBL/GenBank/DDBJ databases">
        <authorList>
            <person name="Pombert J.-F."/>
            <person name="Haag K.L."/>
            <person name="Ebert D."/>
        </authorList>
    </citation>
    <scope>NUCLEOTIDE SEQUENCE [LARGE SCALE GENOMIC DNA]</scope>
    <source>
        <strain evidence="2">FI-OER-3-3</strain>
    </source>
</reference>
<protein>
    <submittedName>
        <fullName evidence="2">Uncharacterized protein</fullName>
    </submittedName>
</protein>
<dbReference type="Proteomes" id="UP000292362">
    <property type="component" value="Unassembled WGS sequence"/>
</dbReference>
<dbReference type="InterPro" id="IPR032675">
    <property type="entry name" value="LRR_dom_sf"/>
</dbReference>
<organism evidence="2 3">
    <name type="scientific">Hamiltosporidium tvaerminnensis</name>
    <dbReference type="NCBI Taxonomy" id="1176355"/>
    <lineage>
        <taxon>Eukaryota</taxon>
        <taxon>Fungi</taxon>
        <taxon>Fungi incertae sedis</taxon>
        <taxon>Microsporidia</taxon>
        <taxon>Dubosqiidae</taxon>
        <taxon>Hamiltosporidium</taxon>
    </lineage>
</organism>
<feature type="transmembrane region" description="Helical" evidence="1">
    <location>
        <begin position="12"/>
        <end position="28"/>
    </location>
</feature>
<keyword evidence="1" id="KW-1133">Transmembrane helix</keyword>
<evidence type="ECO:0000313" key="3">
    <source>
        <dbReference type="Proteomes" id="UP000292362"/>
    </source>
</evidence>
<gene>
    <name evidence="2" type="ORF">CWI37_0490p0020</name>
</gene>
<comment type="caution">
    <text evidence="2">The sequence shown here is derived from an EMBL/GenBank/DDBJ whole genome shotgun (WGS) entry which is preliminary data.</text>
</comment>
<sequence length="779" mass="92303">MNFFSTRYKKRLFEYTFLPNLIIFLYASCLLDSVSPYKYIYGFIKNEKLKIRFFTGNQETETYSVQNDVDFKLTLLNDESTLFDEKTSAFTYGKNNFISFEVLDNILSLELSDNPNGKIECNFNLYYSLKLTRDIFEIPDEVNYIDIKNILFSLKYLKAVKNKNMTLFLQALIVKVFLNHKKPTLKEHFTCMEGLLDLGFWCKIDLQIKEIFLSSFLNIYMVKYIFQAGNLIISENIEEFYYISIFDEHIPYKNILINSGRLFLLLEKLLHDSFILKFFQILLEEINLKSLIVEGFIEYDIPDTKFSFLIFSLNTFKSIALYNFIRSSSSLFTEKVCVACRNDIEFLRLEFLNITMNVLQLFLEGKKLKGLVLKDVRMPENILPIDRYIKFPEILDYLVLENIEIDLILWKTLFLKLNVCTLILSFNSISTEKSFINEFYRFSKPKNVLCFEVSFCTSEISKEFCNALFSFQFLRTLKLQNYETDEQTELYLVEAIKNMDELDNLTIKQCYFSTENYSSLFMKRGMKTLHFENDFLGEKILKIDFAQNYRSLKSISFLNMTIEGTGLNEIFRLENLEYLSLSSCVLEQIIDWKPWNFKSFKLRFLYLNDLNLEIINNLNILSRLIYLEVLDISYCMVEPGYLTSLNMMCNIRLRILISKSNVLGFEDLNRIKKFEVLENLNLLGCKFQDCNFYELGIDCMFLNSLKILNLQYVKMGIEDFRYLKRFANLNKLSLSPFTPYIFAEKDCWICLLTLKKLSKCQIKFAINDEILYYFYINEI</sequence>
<evidence type="ECO:0000313" key="2">
    <source>
        <dbReference type="EMBL" id="TBU02398.1"/>
    </source>
</evidence>
<evidence type="ECO:0000256" key="1">
    <source>
        <dbReference type="SAM" id="Phobius"/>
    </source>
</evidence>
<dbReference type="VEuPathDB" id="MicrosporidiaDB:CWI37_0490p0020"/>